<sequence>MFIHESIRTMNKNAQNSSLYLCGHSQAGVVSLETTDRKTVVRAGDRSTLQGPEPTGVVGSGSRRGTRAGPTASEPRSELRSAIGVLVLGVLVPSVPLLTFRVVPAVVRTKSVRQLTVVAKVAPRNPVTPPSDDAIVVPGLLQAVLVLARATCFQESTLSPPGYASVAREGSAGWVTRSVRAIVGGDAVTESTAACLAPAPAPAPVCLTIRLSRQAAPPAPIGRPADARGARLNVATAQTRGFTSAVRLPNAPTGAWPGVP</sequence>
<dbReference type="Proteomes" id="UP000076532">
    <property type="component" value="Unassembled WGS sequence"/>
</dbReference>
<organism evidence="2 3">
    <name type="scientific">Athelia psychrophila</name>
    <dbReference type="NCBI Taxonomy" id="1759441"/>
    <lineage>
        <taxon>Eukaryota</taxon>
        <taxon>Fungi</taxon>
        <taxon>Dikarya</taxon>
        <taxon>Basidiomycota</taxon>
        <taxon>Agaricomycotina</taxon>
        <taxon>Agaricomycetes</taxon>
        <taxon>Agaricomycetidae</taxon>
        <taxon>Atheliales</taxon>
        <taxon>Atheliaceae</taxon>
        <taxon>Athelia</taxon>
    </lineage>
</organism>
<name>A0A166G213_9AGAM</name>
<reference evidence="2 3" key="1">
    <citation type="journal article" date="2016" name="Mol. Biol. Evol.">
        <title>Comparative Genomics of Early-Diverging Mushroom-Forming Fungi Provides Insights into the Origins of Lignocellulose Decay Capabilities.</title>
        <authorList>
            <person name="Nagy L.G."/>
            <person name="Riley R."/>
            <person name="Tritt A."/>
            <person name="Adam C."/>
            <person name="Daum C."/>
            <person name="Floudas D."/>
            <person name="Sun H."/>
            <person name="Yadav J.S."/>
            <person name="Pangilinan J."/>
            <person name="Larsson K.H."/>
            <person name="Matsuura K."/>
            <person name="Barry K."/>
            <person name="Labutti K."/>
            <person name="Kuo R."/>
            <person name="Ohm R.A."/>
            <person name="Bhattacharya S.S."/>
            <person name="Shirouzu T."/>
            <person name="Yoshinaga Y."/>
            <person name="Martin F.M."/>
            <person name="Grigoriev I.V."/>
            <person name="Hibbett D.S."/>
        </authorList>
    </citation>
    <scope>NUCLEOTIDE SEQUENCE [LARGE SCALE GENOMIC DNA]</scope>
    <source>
        <strain evidence="2 3">CBS 109695</strain>
    </source>
</reference>
<feature type="compositionally biased region" description="Low complexity" evidence="1">
    <location>
        <begin position="54"/>
        <end position="72"/>
    </location>
</feature>
<keyword evidence="3" id="KW-1185">Reference proteome</keyword>
<accession>A0A166G213</accession>
<evidence type="ECO:0000313" key="3">
    <source>
        <dbReference type="Proteomes" id="UP000076532"/>
    </source>
</evidence>
<dbReference type="AlphaFoldDB" id="A0A166G213"/>
<dbReference type="EMBL" id="KV417583">
    <property type="protein sequence ID" value="KZP17390.1"/>
    <property type="molecule type" value="Genomic_DNA"/>
</dbReference>
<proteinExistence type="predicted"/>
<gene>
    <name evidence="2" type="ORF">FIBSPDRAFT_894313</name>
</gene>
<feature type="region of interest" description="Disordered" evidence="1">
    <location>
        <begin position="45"/>
        <end position="75"/>
    </location>
</feature>
<evidence type="ECO:0000256" key="1">
    <source>
        <dbReference type="SAM" id="MobiDB-lite"/>
    </source>
</evidence>
<evidence type="ECO:0000313" key="2">
    <source>
        <dbReference type="EMBL" id="KZP17390.1"/>
    </source>
</evidence>
<protein>
    <submittedName>
        <fullName evidence="2">Uncharacterized protein</fullName>
    </submittedName>
</protein>